<evidence type="ECO:0000313" key="3">
    <source>
        <dbReference type="Proteomes" id="UP000245206"/>
    </source>
</evidence>
<sequence length="217" mass="25785">MKILLILLFIINLLGCSSSGNNNEVTKIEKEIPNYTEIWGDYETLDNFKEHKFQTGFIYLDKKENMITVSLLPKSTSIEVLILNTGLFSSVIPPLTFLIKEPERMEFIECLDKFLNWDSIARKNKDSFYKNICSVNLYIVDSNDNTYFNQNVSINFFNDNPNTNLLEFKYRREQRDQEIRISRREVELIKNYISNKNISEKSKEYIRKENEINNRYK</sequence>
<comment type="caution">
    <text evidence="2">The sequence shown here is derived from an EMBL/GenBank/DDBJ whole genome shotgun (WGS) entry which is preliminary data.</text>
</comment>
<dbReference type="EMBL" id="BFAZ01000016">
    <property type="protein sequence ID" value="GBF44594.1"/>
    <property type="molecule type" value="Genomic_DNA"/>
</dbReference>
<keyword evidence="3" id="KW-1185">Reference proteome</keyword>
<dbReference type="Proteomes" id="UP000245206">
    <property type="component" value="Unassembled WGS sequence"/>
</dbReference>
<evidence type="ECO:0000313" key="2">
    <source>
        <dbReference type="EMBL" id="GBF44594.1"/>
    </source>
</evidence>
<name>A0A2P2DJ04_9LEPT</name>
<gene>
    <name evidence="2" type="ORF">LPTSP2_38970</name>
</gene>
<dbReference type="AlphaFoldDB" id="A0A2P2DJ04"/>
<reference evidence="3" key="1">
    <citation type="journal article" date="2019" name="Microbiol. Immunol.">
        <title>Molecular and phenotypic characterization of Leptospira johnsonii sp. nov., Leptospira ellinghausenii sp. nov. and Leptospira ryugenii sp. nov. isolated from soil and water in Japan.</title>
        <authorList>
            <person name="Masuzawa T."/>
            <person name="Saito M."/>
            <person name="Nakao R."/>
            <person name="Nikaido Y."/>
            <person name="Matsumoto M."/>
            <person name="Ogawa M."/>
            <person name="Yokoyama M."/>
            <person name="Hidaka Y."/>
            <person name="Tomita J."/>
            <person name="Sakakibara K."/>
            <person name="Suzuki K."/>
            <person name="Yasuda S."/>
            <person name="Sato H."/>
            <person name="Yamaguchi M."/>
            <person name="Yoshida S.I."/>
            <person name="Koizumi N."/>
            <person name="Kawamura Y."/>
        </authorList>
    </citation>
    <scope>NUCLEOTIDE SEQUENCE [LARGE SCALE GENOMIC DNA]</scope>
    <source>
        <strain evidence="3">E18</strain>
    </source>
</reference>
<feature type="chain" id="PRO_5015180729" description="Lipoprotein" evidence="1">
    <location>
        <begin position="23"/>
        <end position="217"/>
    </location>
</feature>
<accession>A0A2P2DJ04</accession>
<dbReference type="RefSeq" id="WP_135358423.1">
    <property type="nucleotide sequence ID" value="NZ_BFAZ01000016.1"/>
</dbReference>
<protein>
    <recommendedName>
        <fullName evidence="4">Lipoprotein</fullName>
    </recommendedName>
</protein>
<evidence type="ECO:0000256" key="1">
    <source>
        <dbReference type="SAM" id="SignalP"/>
    </source>
</evidence>
<proteinExistence type="predicted"/>
<organism evidence="2 3">
    <name type="scientific">Leptospira ellinghausenii</name>
    <dbReference type="NCBI Taxonomy" id="1917822"/>
    <lineage>
        <taxon>Bacteria</taxon>
        <taxon>Pseudomonadati</taxon>
        <taxon>Spirochaetota</taxon>
        <taxon>Spirochaetia</taxon>
        <taxon>Leptospirales</taxon>
        <taxon>Leptospiraceae</taxon>
        <taxon>Leptospira</taxon>
    </lineage>
</organism>
<evidence type="ECO:0008006" key="4">
    <source>
        <dbReference type="Google" id="ProtNLM"/>
    </source>
</evidence>
<feature type="signal peptide" evidence="1">
    <location>
        <begin position="1"/>
        <end position="22"/>
    </location>
</feature>
<keyword evidence="1" id="KW-0732">Signal</keyword>